<keyword evidence="5 8" id="KW-1133">Transmembrane helix</keyword>
<dbReference type="PROSITE" id="PS00218">
    <property type="entry name" value="AMINO_ACID_PERMEASE_1"/>
    <property type="match status" value="1"/>
</dbReference>
<dbReference type="Proteomes" id="UP000785200">
    <property type="component" value="Unassembled WGS sequence"/>
</dbReference>
<keyword evidence="6 8" id="KW-0472">Membrane</keyword>
<feature type="transmembrane region" description="Helical" evidence="8">
    <location>
        <begin position="413"/>
        <end position="430"/>
    </location>
</feature>
<evidence type="ECO:0000256" key="4">
    <source>
        <dbReference type="ARBA" id="ARBA00022970"/>
    </source>
</evidence>
<comment type="subcellular location">
    <subcellularLocation>
        <location evidence="1">Membrane</location>
        <topology evidence="1">Multi-pass membrane protein</topology>
    </subcellularLocation>
</comment>
<gene>
    <name evidence="10" type="ORF">D0Z07_5851</name>
</gene>
<keyword evidence="2" id="KW-0813">Transport</keyword>
<evidence type="ECO:0000256" key="2">
    <source>
        <dbReference type="ARBA" id="ARBA00022448"/>
    </source>
</evidence>
<evidence type="ECO:0000313" key="10">
    <source>
        <dbReference type="EMBL" id="KAG0647966.1"/>
    </source>
</evidence>
<feature type="transmembrane region" description="Helical" evidence="8">
    <location>
        <begin position="186"/>
        <end position="208"/>
    </location>
</feature>
<protein>
    <submittedName>
        <fullName evidence="10">Dicarboxylic amino acid permease</fullName>
    </submittedName>
</protein>
<dbReference type="InterPro" id="IPR004840">
    <property type="entry name" value="Amino_acid_permease_CS"/>
</dbReference>
<dbReference type="PIRSF" id="PIRSF006060">
    <property type="entry name" value="AA_transporter"/>
    <property type="match status" value="1"/>
</dbReference>
<evidence type="ECO:0000256" key="7">
    <source>
        <dbReference type="SAM" id="MobiDB-lite"/>
    </source>
</evidence>
<evidence type="ECO:0000256" key="5">
    <source>
        <dbReference type="ARBA" id="ARBA00022989"/>
    </source>
</evidence>
<evidence type="ECO:0000256" key="3">
    <source>
        <dbReference type="ARBA" id="ARBA00022692"/>
    </source>
</evidence>
<reference evidence="10" key="1">
    <citation type="submission" date="2019-07" db="EMBL/GenBank/DDBJ databases">
        <title>Hyphodiscus hymeniophilus genome sequencing and assembly.</title>
        <authorList>
            <person name="Kramer G."/>
            <person name="Nodwell J."/>
        </authorList>
    </citation>
    <scope>NUCLEOTIDE SEQUENCE</scope>
    <source>
        <strain evidence="10">ATCC 34498</strain>
    </source>
</reference>
<evidence type="ECO:0000259" key="9">
    <source>
        <dbReference type="Pfam" id="PF00324"/>
    </source>
</evidence>
<comment type="caution">
    <text evidence="10">The sequence shown here is derived from an EMBL/GenBank/DDBJ whole genome shotgun (WGS) entry which is preliminary data.</text>
</comment>
<feature type="transmembrane region" description="Helical" evidence="8">
    <location>
        <begin position="99"/>
        <end position="118"/>
    </location>
</feature>
<feature type="transmembrane region" description="Helical" evidence="8">
    <location>
        <begin position="478"/>
        <end position="503"/>
    </location>
</feature>
<evidence type="ECO:0000256" key="1">
    <source>
        <dbReference type="ARBA" id="ARBA00004141"/>
    </source>
</evidence>
<dbReference type="GO" id="GO:0016020">
    <property type="term" value="C:membrane"/>
    <property type="evidence" value="ECO:0007669"/>
    <property type="project" value="UniProtKB-SubCell"/>
</dbReference>
<sequence length="597" mass="65513">MAQRRFDSGLEMTNYQGLEAQNTYQGMLMNDYPGNNSEDAGSGKPAFHMNGNVYTEDPRALLHRDLKTRQISMIALGGALGTGLLVNTGPYLAQSGPGSMIIGYALVGVLCYSVMAAMGEMAAWLPIPSGFTGFAHRFVDPALGFALGWNYWFKYIITTPNNLIASTLVIKYWFDVRGYTGPASHPALYVALLLVAIIAINYFGVGVFGEFEFWLSSVKVLVILGLIIFTVVVAAGGGGKTHPKGFHYWNDPGAFAVYPGLKKGSGQFLGFWSVLSSAVFSFLGAELVGVTVGEAQNPRKAIPRAVRLTFFRIVFFYLVLVLLLGMTVPYNSPLLLSAVHESDNSVNAEASPFVVAARIAGVNTLPNLINVCLLVFTFSAANSDLYIATRTLYSLAVEGNAPSIFSHTDQRGVPIYSLALSSAFCCIAFISEKIGAFKAFQYFVSLVTIFGILTWISILISHIYFVRARMAQNIPDSALTFVSPFGANGSLTFLVFACVILVFNGWADFIHTDTVKFDWKNFIVDYIGVPLYLLMIFGYKIIMKTEGVRPEDADLFSGKQKIDEDEAEFLAEELRRKGGVSETRYERLYRVTLGNFF</sequence>
<feature type="transmembrane region" description="Helical" evidence="8">
    <location>
        <begin position="305"/>
        <end position="326"/>
    </location>
</feature>
<feature type="region of interest" description="Disordered" evidence="7">
    <location>
        <begin position="29"/>
        <end position="48"/>
    </location>
</feature>
<accession>A0A9P6VH59</accession>
<feature type="transmembrane region" description="Helical" evidence="8">
    <location>
        <begin position="269"/>
        <end position="293"/>
    </location>
</feature>
<feature type="transmembrane region" description="Helical" evidence="8">
    <location>
        <begin position="368"/>
        <end position="387"/>
    </location>
</feature>
<evidence type="ECO:0000313" key="11">
    <source>
        <dbReference type="Proteomes" id="UP000785200"/>
    </source>
</evidence>
<feature type="domain" description="Amino acid permease/ SLC12A" evidence="9">
    <location>
        <begin position="71"/>
        <end position="545"/>
    </location>
</feature>
<dbReference type="AlphaFoldDB" id="A0A9P6VH59"/>
<dbReference type="InterPro" id="IPR050524">
    <property type="entry name" value="APC_YAT"/>
</dbReference>
<feature type="transmembrane region" description="Helical" evidence="8">
    <location>
        <begin position="523"/>
        <end position="542"/>
    </location>
</feature>
<keyword evidence="4" id="KW-0029">Amino-acid transport</keyword>
<feature type="transmembrane region" description="Helical" evidence="8">
    <location>
        <begin position="71"/>
        <end position="93"/>
    </location>
</feature>
<name>A0A9P6VH59_9HELO</name>
<feature type="transmembrane region" description="Helical" evidence="8">
    <location>
        <begin position="220"/>
        <end position="239"/>
    </location>
</feature>
<proteinExistence type="predicted"/>
<feature type="transmembrane region" description="Helical" evidence="8">
    <location>
        <begin position="442"/>
        <end position="466"/>
    </location>
</feature>
<evidence type="ECO:0000256" key="6">
    <source>
        <dbReference type="ARBA" id="ARBA00023136"/>
    </source>
</evidence>
<dbReference type="FunFam" id="1.20.1740.10:FF:000001">
    <property type="entry name" value="Amino acid permease"/>
    <property type="match status" value="1"/>
</dbReference>
<dbReference type="Gene3D" id="1.20.1740.10">
    <property type="entry name" value="Amino acid/polyamine transporter I"/>
    <property type="match status" value="1"/>
</dbReference>
<dbReference type="GO" id="GO:0015171">
    <property type="term" value="F:amino acid transmembrane transporter activity"/>
    <property type="evidence" value="ECO:0007669"/>
    <property type="project" value="TreeGrafter"/>
</dbReference>
<dbReference type="Pfam" id="PF00324">
    <property type="entry name" value="AA_permease"/>
    <property type="match status" value="1"/>
</dbReference>
<keyword evidence="3 8" id="KW-0812">Transmembrane</keyword>
<dbReference type="PANTHER" id="PTHR43341">
    <property type="entry name" value="AMINO ACID PERMEASE"/>
    <property type="match status" value="1"/>
</dbReference>
<dbReference type="EMBL" id="VNKQ01000011">
    <property type="protein sequence ID" value="KAG0647966.1"/>
    <property type="molecule type" value="Genomic_DNA"/>
</dbReference>
<evidence type="ECO:0000256" key="8">
    <source>
        <dbReference type="SAM" id="Phobius"/>
    </source>
</evidence>
<dbReference type="PANTHER" id="PTHR43341:SF9">
    <property type="entry name" value="DICARBOXYLIC AMINO ACID PERMEASE"/>
    <property type="match status" value="1"/>
</dbReference>
<dbReference type="InterPro" id="IPR004841">
    <property type="entry name" value="AA-permease/SLC12A_dom"/>
</dbReference>
<dbReference type="OrthoDB" id="3900342at2759"/>
<keyword evidence="11" id="KW-1185">Reference proteome</keyword>
<organism evidence="10 11">
    <name type="scientific">Hyphodiscus hymeniophilus</name>
    <dbReference type="NCBI Taxonomy" id="353542"/>
    <lineage>
        <taxon>Eukaryota</taxon>
        <taxon>Fungi</taxon>
        <taxon>Dikarya</taxon>
        <taxon>Ascomycota</taxon>
        <taxon>Pezizomycotina</taxon>
        <taxon>Leotiomycetes</taxon>
        <taxon>Helotiales</taxon>
        <taxon>Hyphodiscaceae</taxon>
        <taxon>Hyphodiscus</taxon>
    </lineage>
</organism>